<name>R7V7R3_CAPTE</name>
<sequence length="118" mass="13357">MDLNCMYVLCDTVKHSWGMENTSEYCDYEVFRGQCEPQQALKIIFAEYGHIGIGKCVKADIGFFGCKTDVTQLLGSKCDYKKICEIDTLNQQLRERNTCTTGITVYLKVKFACIAGKI</sequence>
<dbReference type="GO" id="GO:0030246">
    <property type="term" value="F:carbohydrate binding"/>
    <property type="evidence" value="ECO:0007669"/>
    <property type="project" value="InterPro"/>
</dbReference>
<accession>R7V7R3</accession>
<dbReference type="Pfam" id="PF02140">
    <property type="entry name" value="SUEL_Lectin"/>
    <property type="match status" value="1"/>
</dbReference>
<dbReference type="EnsemblMetazoa" id="CapteT192084">
    <property type="protein sequence ID" value="CapteP192084"/>
    <property type="gene ID" value="CapteG192084"/>
</dbReference>
<dbReference type="OrthoDB" id="6074642at2759"/>
<protein>
    <recommendedName>
        <fullName evidence="1">SUEL-type lectin domain-containing protein</fullName>
    </recommendedName>
</protein>
<evidence type="ECO:0000313" key="2">
    <source>
        <dbReference type="EMBL" id="ELU14898.1"/>
    </source>
</evidence>
<reference evidence="3" key="3">
    <citation type="submission" date="2015-06" db="UniProtKB">
        <authorList>
            <consortium name="EnsemblMetazoa"/>
        </authorList>
    </citation>
    <scope>IDENTIFICATION</scope>
</reference>
<dbReference type="CDD" id="cd22823">
    <property type="entry name" value="Gal_Rha_Lectin"/>
    <property type="match status" value="1"/>
</dbReference>
<dbReference type="HOGENOM" id="CLU_2075357_0_0_1"/>
<dbReference type="AlphaFoldDB" id="R7V7R3"/>
<feature type="domain" description="SUEL-type lectin" evidence="1">
    <location>
        <begin position="34"/>
        <end position="113"/>
    </location>
</feature>
<keyword evidence="4" id="KW-1185">Reference proteome</keyword>
<dbReference type="EMBL" id="KB294195">
    <property type="protein sequence ID" value="ELU14898.1"/>
    <property type="molecule type" value="Genomic_DNA"/>
</dbReference>
<organism evidence="2">
    <name type="scientific">Capitella teleta</name>
    <name type="common">Polychaete worm</name>
    <dbReference type="NCBI Taxonomy" id="283909"/>
    <lineage>
        <taxon>Eukaryota</taxon>
        <taxon>Metazoa</taxon>
        <taxon>Spiralia</taxon>
        <taxon>Lophotrochozoa</taxon>
        <taxon>Annelida</taxon>
        <taxon>Polychaeta</taxon>
        <taxon>Sedentaria</taxon>
        <taxon>Scolecida</taxon>
        <taxon>Capitellidae</taxon>
        <taxon>Capitella</taxon>
    </lineage>
</organism>
<proteinExistence type="predicted"/>
<gene>
    <name evidence="2" type="ORF">CAPTEDRAFT_192084</name>
</gene>
<reference evidence="4" key="1">
    <citation type="submission" date="2012-12" db="EMBL/GenBank/DDBJ databases">
        <authorList>
            <person name="Hellsten U."/>
            <person name="Grimwood J."/>
            <person name="Chapman J.A."/>
            <person name="Shapiro H."/>
            <person name="Aerts A."/>
            <person name="Otillar R.P."/>
            <person name="Terry A.Y."/>
            <person name="Boore J.L."/>
            <person name="Simakov O."/>
            <person name="Marletaz F."/>
            <person name="Cho S.-J."/>
            <person name="Edsinger-Gonzales E."/>
            <person name="Havlak P."/>
            <person name="Kuo D.-H."/>
            <person name="Larsson T."/>
            <person name="Lv J."/>
            <person name="Arendt D."/>
            <person name="Savage R."/>
            <person name="Osoegawa K."/>
            <person name="de Jong P."/>
            <person name="Lindberg D.R."/>
            <person name="Seaver E.C."/>
            <person name="Weisblat D.A."/>
            <person name="Putnam N.H."/>
            <person name="Grigoriev I.V."/>
            <person name="Rokhsar D.S."/>
        </authorList>
    </citation>
    <scope>NUCLEOTIDE SEQUENCE</scope>
    <source>
        <strain evidence="4">I ESC-2004</strain>
    </source>
</reference>
<dbReference type="Gene3D" id="2.60.120.740">
    <property type="match status" value="1"/>
</dbReference>
<dbReference type="InterPro" id="IPR043159">
    <property type="entry name" value="Lectin_gal-bd_sf"/>
</dbReference>
<reference evidence="2 4" key="2">
    <citation type="journal article" date="2013" name="Nature">
        <title>Insights into bilaterian evolution from three spiralian genomes.</title>
        <authorList>
            <person name="Simakov O."/>
            <person name="Marletaz F."/>
            <person name="Cho S.J."/>
            <person name="Edsinger-Gonzales E."/>
            <person name="Havlak P."/>
            <person name="Hellsten U."/>
            <person name="Kuo D.H."/>
            <person name="Larsson T."/>
            <person name="Lv J."/>
            <person name="Arendt D."/>
            <person name="Savage R."/>
            <person name="Osoegawa K."/>
            <person name="de Jong P."/>
            <person name="Grimwood J."/>
            <person name="Chapman J.A."/>
            <person name="Shapiro H."/>
            <person name="Aerts A."/>
            <person name="Otillar R.P."/>
            <person name="Terry A.Y."/>
            <person name="Boore J.L."/>
            <person name="Grigoriev I.V."/>
            <person name="Lindberg D.R."/>
            <person name="Seaver E.C."/>
            <person name="Weisblat D.A."/>
            <person name="Putnam N.H."/>
            <person name="Rokhsar D.S."/>
        </authorList>
    </citation>
    <scope>NUCLEOTIDE SEQUENCE</scope>
    <source>
        <strain evidence="2 4">I ESC-2004</strain>
    </source>
</reference>
<dbReference type="InterPro" id="IPR000922">
    <property type="entry name" value="Lectin_gal-bd_dom"/>
</dbReference>
<evidence type="ECO:0000259" key="1">
    <source>
        <dbReference type="Pfam" id="PF02140"/>
    </source>
</evidence>
<dbReference type="EMBL" id="AMQN01018319">
    <property type="status" value="NOT_ANNOTATED_CDS"/>
    <property type="molecule type" value="Genomic_DNA"/>
</dbReference>
<evidence type="ECO:0000313" key="3">
    <source>
        <dbReference type="EnsemblMetazoa" id="CapteP192084"/>
    </source>
</evidence>
<dbReference type="Proteomes" id="UP000014760">
    <property type="component" value="Unassembled WGS sequence"/>
</dbReference>
<dbReference type="PANTHER" id="PTHR46780">
    <property type="entry name" value="PROTEIN EVA-1"/>
    <property type="match status" value="1"/>
</dbReference>
<evidence type="ECO:0000313" key="4">
    <source>
        <dbReference type="Proteomes" id="UP000014760"/>
    </source>
</evidence>